<dbReference type="HOGENOM" id="CLU_1384998_0_0_1"/>
<dbReference type="Proteomes" id="UP000054485">
    <property type="component" value="Unassembled WGS sequence"/>
</dbReference>
<evidence type="ECO:0000313" key="2">
    <source>
        <dbReference type="EMBL" id="KIK33162.1"/>
    </source>
</evidence>
<dbReference type="OrthoDB" id="2676196at2759"/>
<evidence type="ECO:0000313" key="3">
    <source>
        <dbReference type="Proteomes" id="UP000054485"/>
    </source>
</evidence>
<proteinExistence type="predicted"/>
<gene>
    <name evidence="2" type="ORF">CY34DRAFT_18543</name>
</gene>
<dbReference type="AlphaFoldDB" id="A0A0D0AG08"/>
<reference evidence="2 3" key="1">
    <citation type="submission" date="2014-04" db="EMBL/GenBank/DDBJ databases">
        <authorList>
            <consortium name="DOE Joint Genome Institute"/>
            <person name="Kuo A."/>
            <person name="Ruytinx J."/>
            <person name="Rineau F."/>
            <person name="Colpaert J."/>
            <person name="Kohler A."/>
            <person name="Nagy L.G."/>
            <person name="Floudas D."/>
            <person name="Copeland A."/>
            <person name="Barry K.W."/>
            <person name="Cichocki N."/>
            <person name="Veneault-Fourrey C."/>
            <person name="LaButti K."/>
            <person name="Lindquist E.A."/>
            <person name="Lipzen A."/>
            <person name="Lundell T."/>
            <person name="Morin E."/>
            <person name="Murat C."/>
            <person name="Sun H."/>
            <person name="Tunlid A."/>
            <person name="Henrissat B."/>
            <person name="Grigoriev I.V."/>
            <person name="Hibbett D.S."/>
            <person name="Martin F."/>
            <person name="Nordberg H.P."/>
            <person name="Cantor M.N."/>
            <person name="Hua S.X."/>
        </authorList>
    </citation>
    <scope>NUCLEOTIDE SEQUENCE [LARGE SCALE GENOMIC DNA]</scope>
    <source>
        <strain evidence="2 3">UH-Slu-Lm8-n1</strain>
    </source>
</reference>
<feature type="compositionally biased region" description="Low complexity" evidence="1">
    <location>
        <begin position="57"/>
        <end position="69"/>
    </location>
</feature>
<protein>
    <submittedName>
        <fullName evidence="2">Uncharacterized protein</fullName>
    </submittedName>
</protein>
<evidence type="ECO:0000256" key="1">
    <source>
        <dbReference type="SAM" id="MobiDB-lite"/>
    </source>
</evidence>
<feature type="region of interest" description="Disordered" evidence="1">
    <location>
        <begin position="47"/>
        <end position="69"/>
    </location>
</feature>
<reference evidence="3" key="2">
    <citation type="submission" date="2015-01" db="EMBL/GenBank/DDBJ databases">
        <title>Evolutionary Origins and Diversification of the Mycorrhizal Mutualists.</title>
        <authorList>
            <consortium name="DOE Joint Genome Institute"/>
            <consortium name="Mycorrhizal Genomics Consortium"/>
            <person name="Kohler A."/>
            <person name="Kuo A."/>
            <person name="Nagy L.G."/>
            <person name="Floudas D."/>
            <person name="Copeland A."/>
            <person name="Barry K.W."/>
            <person name="Cichocki N."/>
            <person name="Veneault-Fourrey C."/>
            <person name="LaButti K."/>
            <person name="Lindquist E.A."/>
            <person name="Lipzen A."/>
            <person name="Lundell T."/>
            <person name="Morin E."/>
            <person name="Murat C."/>
            <person name="Riley R."/>
            <person name="Ohm R."/>
            <person name="Sun H."/>
            <person name="Tunlid A."/>
            <person name="Henrissat B."/>
            <person name="Grigoriev I.V."/>
            <person name="Hibbett D.S."/>
            <person name="Martin F."/>
        </authorList>
    </citation>
    <scope>NUCLEOTIDE SEQUENCE [LARGE SCALE GENOMIC DNA]</scope>
    <source>
        <strain evidence="3">UH-Slu-Lm8-n1</strain>
    </source>
</reference>
<name>A0A0D0AG08_9AGAM</name>
<accession>A0A0D0AG08</accession>
<sequence>MARPQLHNTEEERINAAWRYRAKYYERNKKAIGLKMAMKYRQKKYDSHSDCAPKPLSTPKLSSRPSISSISSCTTSHKNGIIRDINDAQSKLVVICAELEPLSHRMVHDFQDHREGVQERLSQHLQTLERVHEYLRLETLDADSESSRIAIVAGVMCRCKAILMAAEELWCYSATSEIDEEMIPRFHRRGLLFQTIV</sequence>
<organism evidence="2 3">
    <name type="scientific">Suillus luteus UH-Slu-Lm8-n1</name>
    <dbReference type="NCBI Taxonomy" id="930992"/>
    <lineage>
        <taxon>Eukaryota</taxon>
        <taxon>Fungi</taxon>
        <taxon>Dikarya</taxon>
        <taxon>Basidiomycota</taxon>
        <taxon>Agaricomycotina</taxon>
        <taxon>Agaricomycetes</taxon>
        <taxon>Agaricomycetidae</taxon>
        <taxon>Boletales</taxon>
        <taxon>Suillineae</taxon>
        <taxon>Suillaceae</taxon>
        <taxon>Suillus</taxon>
    </lineage>
</organism>
<keyword evidence="3" id="KW-1185">Reference proteome</keyword>
<dbReference type="InParanoid" id="A0A0D0AG08"/>
<dbReference type="EMBL" id="KN836007">
    <property type="protein sequence ID" value="KIK33162.1"/>
    <property type="molecule type" value="Genomic_DNA"/>
</dbReference>